<accession>A0A1S9ZIT2</accession>
<reference evidence="2 3" key="1">
    <citation type="submission" date="2017-02" db="EMBL/GenBank/DDBJ databases">
        <title>Draft genome sequence of Moraxella canis CCUG 8415A type strain.</title>
        <authorList>
            <person name="Engstrom-Jakobsson H."/>
            <person name="Salva-Serra F."/>
            <person name="Thorell K."/>
            <person name="Gonzales-Siles L."/>
            <person name="Karlsson R."/>
            <person name="Boulund F."/>
            <person name="Engstrand L."/>
            <person name="Moore E."/>
        </authorList>
    </citation>
    <scope>NUCLEOTIDE SEQUENCE [LARGE SCALE GENOMIC DNA]</scope>
    <source>
        <strain evidence="2 3">CCUG 8415A</strain>
    </source>
</reference>
<protein>
    <recommendedName>
        <fullName evidence="1">Nucleotide modification associated domain-containing protein</fullName>
    </recommendedName>
</protein>
<dbReference type="InterPro" id="IPR041180">
    <property type="entry name" value="Nmad2"/>
</dbReference>
<dbReference type="AlphaFoldDB" id="A0A1S9ZIT2"/>
<gene>
    <name evidence="2" type="ORF">B0180_06270</name>
</gene>
<sequence>MGGTMKIMSYVITHDYGFAPNPYGGMLTLATCKPVIRNNAKLGDILVATGSTKGAYGNKLIYVGKISEIITMDEYFEDLKFEYKKPKGTSGEGCRGDNIYYKNNNKWFQLENRFHDEGNMEHDLKSKNVLICEEFWYFGNKALEIPDRFLGIVKNGPGHKNTSSKDMISSFLDWINNYERGRIGRPSSL</sequence>
<organism evidence="2 3">
    <name type="scientific">Moraxella canis</name>
    <dbReference type="NCBI Taxonomy" id="90239"/>
    <lineage>
        <taxon>Bacteria</taxon>
        <taxon>Pseudomonadati</taxon>
        <taxon>Pseudomonadota</taxon>
        <taxon>Gammaproteobacteria</taxon>
        <taxon>Moraxellales</taxon>
        <taxon>Moraxellaceae</taxon>
        <taxon>Moraxella</taxon>
    </lineage>
</organism>
<evidence type="ECO:0000259" key="1">
    <source>
        <dbReference type="Pfam" id="PF18753"/>
    </source>
</evidence>
<feature type="domain" description="Nucleotide modification associated" evidence="1">
    <location>
        <begin position="5"/>
        <end position="187"/>
    </location>
</feature>
<proteinExistence type="predicted"/>
<dbReference type="EMBL" id="MUXT01000008">
    <property type="protein sequence ID" value="OOR83177.1"/>
    <property type="molecule type" value="Genomic_DNA"/>
</dbReference>
<dbReference type="Proteomes" id="UP000190322">
    <property type="component" value="Unassembled WGS sequence"/>
</dbReference>
<dbReference type="Pfam" id="PF18753">
    <property type="entry name" value="Nmad2"/>
    <property type="match status" value="1"/>
</dbReference>
<comment type="caution">
    <text evidence="2">The sequence shown here is derived from an EMBL/GenBank/DDBJ whole genome shotgun (WGS) entry which is preliminary data.</text>
</comment>
<evidence type="ECO:0000313" key="2">
    <source>
        <dbReference type="EMBL" id="OOR83177.1"/>
    </source>
</evidence>
<dbReference type="RefSeq" id="WP_078256157.1">
    <property type="nucleotide sequence ID" value="NZ_MUXT01000008.1"/>
</dbReference>
<evidence type="ECO:0000313" key="3">
    <source>
        <dbReference type="Proteomes" id="UP000190322"/>
    </source>
</evidence>
<name>A0A1S9ZIT2_9GAMM</name>